<dbReference type="EMBL" id="SACL01000016">
    <property type="protein sequence ID" value="RVT89961.1"/>
    <property type="molecule type" value="Genomic_DNA"/>
</dbReference>
<organism evidence="2 3">
    <name type="scientific">Rhodovarius crocodyli</name>
    <dbReference type="NCBI Taxonomy" id="1979269"/>
    <lineage>
        <taxon>Bacteria</taxon>
        <taxon>Pseudomonadati</taxon>
        <taxon>Pseudomonadota</taxon>
        <taxon>Alphaproteobacteria</taxon>
        <taxon>Acetobacterales</taxon>
        <taxon>Roseomonadaceae</taxon>
        <taxon>Rhodovarius</taxon>
    </lineage>
</organism>
<dbReference type="OrthoDB" id="7280563at2"/>
<evidence type="ECO:0000313" key="3">
    <source>
        <dbReference type="Proteomes" id="UP000282957"/>
    </source>
</evidence>
<sequence length="72" mass="8056">MVKLSLFMMLVLTVAAAMGLTWRERRKGIGPAQGFAARQKRRIDRWVTAAAIAAVTTMLVLGGLQWLRIWLS</sequence>
<name>A0A437LX47_9PROT</name>
<keyword evidence="3" id="KW-1185">Reference proteome</keyword>
<gene>
    <name evidence="2" type="ORF">EOD42_24680</name>
</gene>
<evidence type="ECO:0000313" key="2">
    <source>
        <dbReference type="EMBL" id="RVT89961.1"/>
    </source>
</evidence>
<dbReference type="Proteomes" id="UP000282957">
    <property type="component" value="Unassembled WGS sequence"/>
</dbReference>
<feature type="transmembrane region" description="Helical" evidence="1">
    <location>
        <begin position="6"/>
        <end position="22"/>
    </location>
</feature>
<accession>A0A437LX47</accession>
<keyword evidence="1" id="KW-0472">Membrane</keyword>
<feature type="transmembrane region" description="Helical" evidence="1">
    <location>
        <begin position="43"/>
        <end position="67"/>
    </location>
</feature>
<reference evidence="2 3" key="1">
    <citation type="submission" date="2019-01" db="EMBL/GenBank/DDBJ databases">
        <authorList>
            <person name="Chen W.-M."/>
        </authorList>
    </citation>
    <scope>NUCLEOTIDE SEQUENCE [LARGE SCALE GENOMIC DNA]</scope>
    <source>
        <strain evidence="2 3">CCP-6</strain>
    </source>
</reference>
<dbReference type="AlphaFoldDB" id="A0A437LX47"/>
<keyword evidence="1" id="KW-0812">Transmembrane</keyword>
<protein>
    <submittedName>
        <fullName evidence="2">Uncharacterized protein</fullName>
    </submittedName>
</protein>
<keyword evidence="1" id="KW-1133">Transmembrane helix</keyword>
<comment type="caution">
    <text evidence="2">The sequence shown here is derived from an EMBL/GenBank/DDBJ whole genome shotgun (WGS) entry which is preliminary data.</text>
</comment>
<evidence type="ECO:0000256" key="1">
    <source>
        <dbReference type="SAM" id="Phobius"/>
    </source>
</evidence>
<proteinExistence type="predicted"/>